<sequence>MFIIQNILVEVKWWEHEEIYHWKAYQEGRKILDSQAHLGFAREIDATKHAELEVKFYLENQEDRT</sequence>
<organism evidence="1 2">
    <name type="scientific">Nostoc linckia z8</name>
    <dbReference type="NCBI Taxonomy" id="1628746"/>
    <lineage>
        <taxon>Bacteria</taxon>
        <taxon>Bacillati</taxon>
        <taxon>Cyanobacteriota</taxon>
        <taxon>Cyanophyceae</taxon>
        <taxon>Nostocales</taxon>
        <taxon>Nostocaceae</taxon>
        <taxon>Nostoc</taxon>
    </lineage>
</organism>
<dbReference type="EMBL" id="LAHD01000002">
    <property type="protein sequence ID" value="PHK07251.1"/>
    <property type="molecule type" value="Genomic_DNA"/>
</dbReference>
<dbReference type="Proteomes" id="UP000222310">
    <property type="component" value="Unassembled WGS sequence"/>
</dbReference>
<name>A0A9Q5ZH31_NOSLI</name>
<dbReference type="AlphaFoldDB" id="A0A9Q5ZH31"/>
<protein>
    <submittedName>
        <fullName evidence="1">Uncharacterized protein</fullName>
    </submittedName>
</protein>
<comment type="caution">
    <text evidence="1">The sequence shown here is derived from an EMBL/GenBank/DDBJ whole genome shotgun (WGS) entry which is preliminary data.</text>
</comment>
<dbReference type="GeneID" id="57092071"/>
<proteinExistence type="predicted"/>
<evidence type="ECO:0000313" key="2">
    <source>
        <dbReference type="Proteomes" id="UP000222310"/>
    </source>
</evidence>
<dbReference type="RefSeq" id="WP_099065883.1">
    <property type="nucleotide sequence ID" value="NZ_LAHD01000002.1"/>
</dbReference>
<gene>
    <name evidence="1" type="ORF">VF08_01230</name>
</gene>
<reference evidence="1 2" key="1">
    <citation type="submission" date="2015-02" db="EMBL/GenBank/DDBJ databases">
        <title>Nostoc linckia genome annotation.</title>
        <authorList>
            <person name="Zhou Z."/>
        </authorList>
    </citation>
    <scope>NUCLEOTIDE SEQUENCE [LARGE SCALE GENOMIC DNA]</scope>
    <source>
        <strain evidence="2">z8</strain>
    </source>
</reference>
<evidence type="ECO:0000313" key="1">
    <source>
        <dbReference type="EMBL" id="PHK07251.1"/>
    </source>
</evidence>
<accession>A0A9Q5ZH31</accession>